<reference evidence="2" key="1">
    <citation type="journal article" date="2023" name="Mol. Ecol. Resour.">
        <title>Chromosome-level genome assembly of a triploid poplar Populus alba 'Berolinensis'.</title>
        <authorList>
            <person name="Chen S."/>
            <person name="Yu Y."/>
            <person name="Wang X."/>
            <person name="Wang S."/>
            <person name="Zhang T."/>
            <person name="Zhou Y."/>
            <person name="He R."/>
            <person name="Meng N."/>
            <person name="Wang Y."/>
            <person name="Liu W."/>
            <person name="Liu Z."/>
            <person name="Liu J."/>
            <person name="Guo Q."/>
            <person name="Huang H."/>
            <person name="Sederoff R.R."/>
            <person name="Wang G."/>
            <person name="Qu G."/>
            <person name="Chen S."/>
        </authorList>
    </citation>
    <scope>NUCLEOTIDE SEQUENCE</scope>
    <source>
        <strain evidence="2">SC-2020</strain>
    </source>
</reference>
<organism evidence="2 3">
    <name type="scientific">Populus alba x Populus x berolinensis</name>
    <dbReference type="NCBI Taxonomy" id="444605"/>
    <lineage>
        <taxon>Eukaryota</taxon>
        <taxon>Viridiplantae</taxon>
        <taxon>Streptophyta</taxon>
        <taxon>Embryophyta</taxon>
        <taxon>Tracheophyta</taxon>
        <taxon>Spermatophyta</taxon>
        <taxon>Magnoliopsida</taxon>
        <taxon>eudicotyledons</taxon>
        <taxon>Gunneridae</taxon>
        <taxon>Pentapetalae</taxon>
        <taxon>rosids</taxon>
        <taxon>fabids</taxon>
        <taxon>Malpighiales</taxon>
        <taxon>Salicaceae</taxon>
        <taxon>Saliceae</taxon>
        <taxon>Populus</taxon>
    </lineage>
</organism>
<protein>
    <submittedName>
        <fullName evidence="2">Uncharacterized protein</fullName>
    </submittedName>
</protein>
<gene>
    <name evidence="1" type="ORF">NC653_031269</name>
    <name evidence="2" type="ORF">NC653_031901</name>
</gene>
<dbReference type="EMBL" id="JAQIZT010000013">
    <property type="protein sequence ID" value="KAJ6976197.1"/>
    <property type="molecule type" value="Genomic_DNA"/>
</dbReference>
<comment type="caution">
    <text evidence="2">The sequence shown here is derived from an EMBL/GenBank/DDBJ whole genome shotgun (WGS) entry which is preliminary data.</text>
</comment>
<dbReference type="AlphaFoldDB" id="A0AAD6LZY7"/>
<accession>A0AAD6LZY7</accession>
<dbReference type="EMBL" id="JAQIZT010000013">
    <property type="protein sequence ID" value="KAJ6975366.1"/>
    <property type="molecule type" value="Genomic_DNA"/>
</dbReference>
<proteinExistence type="predicted"/>
<evidence type="ECO:0000313" key="2">
    <source>
        <dbReference type="EMBL" id="KAJ6976197.1"/>
    </source>
</evidence>
<keyword evidence="3" id="KW-1185">Reference proteome</keyword>
<evidence type="ECO:0000313" key="3">
    <source>
        <dbReference type="Proteomes" id="UP001164929"/>
    </source>
</evidence>
<evidence type="ECO:0000313" key="1">
    <source>
        <dbReference type="EMBL" id="KAJ6975366.1"/>
    </source>
</evidence>
<name>A0AAD6LZY7_9ROSI</name>
<dbReference type="Proteomes" id="UP001164929">
    <property type="component" value="Chromosome 13"/>
</dbReference>
<sequence length="86" mass="9937">MPVTHRQHTCFSLQGNNRHVEQVTIQHYTNRLVSSTAILFSFSSRRKYSFTCLPLSVASVPPLLGRQREISDLIRISFLKLFKGHH</sequence>